<dbReference type="RefSeq" id="WP_031593433.1">
    <property type="nucleotide sequence ID" value="NZ_CP143414.1"/>
</dbReference>
<name>A0AAN2FCT9_ENTAG</name>
<gene>
    <name evidence="1" type="ORF">DAPPPG734_08150</name>
</gene>
<evidence type="ECO:0000313" key="1">
    <source>
        <dbReference type="EMBL" id="CAH6256964.1"/>
    </source>
</evidence>
<reference evidence="1" key="1">
    <citation type="submission" date="2022-05" db="EMBL/GenBank/DDBJ databases">
        <authorList>
            <person name="Pothier F. J."/>
        </authorList>
    </citation>
    <scope>NUCLEOTIDE SEQUENCE</scope>
    <source>
        <strain evidence="1">DAPP-PG734</strain>
    </source>
</reference>
<accession>A0AAN2FCT9</accession>
<organism evidence="1 2">
    <name type="scientific">Enterobacter agglomerans</name>
    <name type="common">Erwinia herbicola</name>
    <name type="synonym">Pantoea agglomerans</name>
    <dbReference type="NCBI Taxonomy" id="549"/>
    <lineage>
        <taxon>Bacteria</taxon>
        <taxon>Pseudomonadati</taxon>
        <taxon>Pseudomonadota</taxon>
        <taxon>Gammaproteobacteria</taxon>
        <taxon>Enterobacterales</taxon>
        <taxon>Erwiniaceae</taxon>
        <taxon>Pantoea</taxon>
        <taxon>Pantoea agglomerans group</taxon>
    </lineage>
</organism>
<proteinExistence type="predicted"/>
<dbReference type="EMBL" id="OW970315">
    <property type="protein sequence ID" value="CAH6256964.1"/>
    <property type="molecule type" value="Genomic_DNA"/>
</dbReference>
<protein>
    <submittedName>
        <fullName evidence="1">Uncharacterized protein</fullName>
    </submittedName>
</protein>
<dbReference type="Proteomes" id="UP001158961">
    <property type="component" value="Chromosome"/>
</dbReference>
<evidence type="ECO:0000313" key="2">
    <source>
        <dbReference type="Proteomes" id="UP001158961"/>
    </source>
</evidence>
<dbReference type="AlphaFoldDB" id="A0AAN2FCT9"/>
<sequence>MKKFITVSVVLGLVGVALAFGWPYLKIGFASSAYYTERDKPEYEYYTPELLKKMPRISNNYEFSYNNISGPQAYVFSVNFHGSSDSIEIQNYLKTKGYKLQKTCHVEAVCWRSYKNNDVISIATFPSSNEVFVDLYRSPYTEPLAHDK</sequence>